<evidence type="ECO:0000259" key="3">
    <source>
        <dbReference type="Pfam" id="PF01464"/>
    </source>
</evidence>
<dbReference type="CDD" id="cd00254">
    <property type="entry name" value="LT-like"/>
    <property type="match status" value="1"/>
</dbReference>
<evidence type="ECO:0000256" key="2">
    <source>
        <dbReference type="ARBA" id="ARBA00009387"/>
    </source>
</evidence>
<dbReference type="AlphaFoldDB" id="A0A2S0USJ9"/>
<feature type="domain" description="Transglycosylase SLT" evidence="3">
    <location>
        <begin position="172"/>
        <end position="263"/>
    </location>
</feature>
<evidence type="ECO:0000313" key="4">
    <source>
        <dbReference type="EMBL" id="AWB50773.1"/>
    </source>
</evidence>
<dbReference type="Pfam" id="PF01464">
    <property type="entry name" value="SLT"/>
    <property type="match status" value="1"/>
</dbReference>
<keyword evidence="4" id="KW-0614">Plasmid</keyword>
<gene>
    <name evidence="4" type="ORF">HYN69_19525</name>
</gene>
<name>A0A2S0USJ9_9RHOB</name>
<comment type="similarity">
    <text evidence="1">Belongs to the transglycosylase Slt family.</text>
</comment>
<dbReference type="Gene3D" id="1.10.530.10">
    <property type="match status" value="1"/>
</dbReference>
<dbReference type="PANTHER" id="PTHR37423">
    <property type="entry name" value="SOLUBLE LYTIC MUREIN TRANSGLYCOSYLASE-RELATED"/>
    <property type="match status" value="1"/>
</dbReference>
<evidence type="ECO:0000313" key="5">
    <source>
        <dbReference type="Proteomes" id="UP000244496"/>
    </source>
</evidence>
<proteinExistence type="inferred from homology"/>
<keyword evidence="5" id="KW-1185">Reference proteome</keyword>
<evidence type="ECO:0000256" key="1">
    <source>
        <dbReference type="ARBA" id="ARBA00007734"/>
    </source>
</evidence>
<reference evidence="4 5" key="1">
    <citation type="submission" date="2018-04" db="EMBL/GenBank/DDBJ databases">
        <title>Genome sequencing of Gemmobacter.</title>
        <authorList>
            <person name="Yi H."/>
            <person name="Baek M.-G."/>
        </authorList>
    </citation>
    <scope>NUCLEOTIDE SEQUENCE [LARGE SCALE GENOMIC DNA]</scope>
    <source>
        <strain evidence="4 5">HYN0069</strain>
        <plasmid evidence="5">Plasmid unnamed2</plasmid>
    </source>
</reference>
<comment type="similarity">
    <text evidence="2">Belongs to the virb1 family.</text>
</comment>
<dbReference type="InterPro" id="IPR023346">
    <property type="entry name" value="Lysozyme-like_dom_sf"/>
</dbReference>
<accession>A0A2S0USJ9</accession>
<sequence>MRALSHAATPRFSMSFPANKPLGMIGALALGAAVLPWPATAQGVPIVDPKSIIQHGLEIAQMSYLTGGRELEADKKRRINELHQDQLDALDATLAMMTGQTPWIGDLEVIPGAEAEVLYAVEDNNPYADRLFGDAKTSIEEMIVATAQKYAGHPGLARAGLNPVEFRIWFQSLVKQESGFSIGARSPVGAFGLTQVMPDTAKGLGIYPAYYDDPMLQLDGGARYFLTQLNTFGSVPLALAAYNAGPGNVTKYGGIPPFEETQNYVVRITGFFNAYAGKITGVDQVGTFDPRDMAIAEASNTSDAGLHYGMAASLEIEASLKRLRAIIERIPTTKSTKEALDLNSYARAEAVRIGLMVERVKAARVKVDQARYALWLQAYAIDATFIKVKGGSE</sequence>
<dbReference type="EMBL" id="CP028920">
    <property type="protein sequence ID" value="AWB50773.1"/>
    <property type="molecule type" value="Genomic_DNA"/>
</dbReference>
<dbReference type="Proteomes" id="UP000244496">
    <property type="component" value="Plasmid unnamed2"/>
</dbReference>
<geneLocation type="plasmid" evidence="4">
    <name>unnamed2</name>
</geneLocation>
<dbReference type="SUPFAM" id="SSF53955">
    <property type="entry name" value="Lysozyme-like"/>
    <property type="match status" value="1"/>
</dbReference>
<dbReference type="PANTHER" id="PTHR37423:SF2">
    <property type="entry name" value="MEMBRANE-BOUND LYTIC MUREIN TRANSGLYCOSYLASE C"/>
    <property type="match status" value="1"/>
</dbReference>
<protein>
    <submittedName>
        <fullName evidence="4">Lytic transglycosylase</fullName>
    </submittedName>
</protein>
<dbReference type="InterPro" id="IPR008258">
    <property type="entry name" value="Transglycosylase_SLT_dom_1"/>
</dbReference>
<dbReference type="KEGG" id="geh:HYN69_19525"/>
<organism evidence="4 5">
    <name type="scientific">Paragemmobacter aquarius</name>
    <dbReference type="NCBI Taxonomy" id="2169400"/>
    <lineage>
        <taxon>Bacteria</taxon>
        <taxon>Pseudomonadati</taxon>
        <taxon>Pseudomonadota</taxon>
        <taxon>Alphaproteobacteria</taxon>
        <taxon>Rhodobacterales</taxon>
        <taxon>Paracoccaceae</taxon>
        <taxon>Paragemmobacter</taxon>
    </lineage>
</organism>